<dbReference type="SUPFAM" id="SSF103473">
    <property type="entry name" value="MFS general substrate transporter"/>
    <property type="match status" value="1"/>
</dbReference>
<name>A0A381Y4L7_9ZZZZ</name>
<feature type="transmembrane region" description="Helical" evidence="1">
    <location>
        <begin position="383"/>
        <end position="406"/>
    </location>
</feature>
<feature type="transmembrane region" description="Helical" evidence="1">
    <location>
        <begin position="117"/>
        <end position="139"/>
    </location>
</feature>
<dbReference type="InterPro" id="IPR036259">
    <property type="entry name" value="MFS_trans_sf"/>
</dbReference>
<keyword evidence="1" id="KW-1133">Transmembrane helix</keyword>
<organism evidence="2">
    <name type="scientific">marine metagenome</name>
    <dbReference type="NCBI Taxonomy" id="408172"/>
    <lineage>
        <taxon>unclassified sequences</taxon>
        <taxon>metagenomes</taxon>
        <taxon>ecological metagenomes</taxon>
    </lineage>
</organism>
<dbReference type="GO" id="GO:0022857">
    <property type="term" value="F:transmembrane transporter activity"/>
    <property type="evidence" value="ECO:0007669"/>
    <property type="project" value="InterPro"/>
</dbReference>
<keyword evidence="1" id="KW-0812">Transmembrane</keyword>
<keyword evidence="1" id="KW-0472">Membrane</keyword>
<dbReference type="EMBL" id="UINC01017398">
    <property type="protein sequence ID" value="SVA72076.1"/>
    <property type="molecule type" value="Genomic_DNA"/>
</dbReference>
<dbReference type="InterPro" id="IPR011701">
    <property type="entry name" value="MFS"/>
</dbReference>
<feature type="transmembrane region" description="Helical" evidence="1">
    <location>
        <begin position="298"/>
        <end position="318"/>
    </location>
</feature>
<evidence type="ECO:0000313" key="2">
    <source>
        <dbReference type="EMBL" id="SVA72076.1"/>
    </source>
</evidence>
<evidence type="ECO:0000256" key="1">
    <source>
        <dbReference type="SAM" id="Phobius"/>
    </source>
</evidence>
<feature type="transmembrane region" description="Helical" evidence="1">
    <location>
        <begin position="439"/>
        <end position="456"/>
    </location>
</feature>
<feature type="transmembrane region" description="Helical" evidence="1">
    <location>
        <begin position="412"/>
        <end position="432"/>
    </location>
</feature>
<feature type="transmembrane region" description="Helical" evidence="1">
    <location>
        <begin position="71"/>
        <end position="92"/>
    </location>
</feature>
<feature type="transmembrane region" description="Helical" evidence="1">
    <location>
        <begin position="160"/>
        <end position="180"/>
    </location>
</feature>
<feature type="transmembrane region" description="Helical" evidence="1">
    <location>
        <begin position="265"/>
        <end position="286"/>
    </location>
</feature>
<protein>
    <recommendedName>
        <fullName evidence="3">Major facilitator superfamily (MFS) profile domain-containing protein</fullName>
    </recommendedName>
</protein>
<dbReference type="AlphaFoldDB" id="A0A381Y4L7"/>
<feature type="transmembrane region" description="Helical" evidence="1">
    <location>
        <begin position="7"/>
        <end position="27"/>
    </location>
</feature>
<feature type="transmembrane region" description="Helical" evidence="1">
    <location>
        <begin position="186"/>
        <end position="204"/>
    </location>
</feature>
<feature type="transmembrane region" description="Helical" evidence="1">
    <location>
        <begin position="39"/>
        <end position="59"/>
    </location>
</feature>
<reference evidence="2" key="1">
    <citation type="submission" date="2018-05" db="EMBL/GenBank/DDBJ databases">
        <authorList>
            <person name="Lanie J.A."/>
            <person name="Ng W.-L."/>
            <person name="Kazmierczak K.M."/>
            <person name="Andrzejewski T.M."/>
            <person name="Davidsen T.M."/>
            <person name="Wayne K.J."/>
            <person name="Tettelin H."/>
            <person name="Glass J.I."/>
            <person name="Rusch D."/>
            <person name="Podicherti R."/>
            <person name="Tsui H.-C.T."/>
            <person name="Winkler M.E."/>
        </authorList>
    </citation>
    <scope>NUCLEOTIDE SEQUENCE</scope>
</reference>
<feature type="non-terminal residue" evidence="2">
    <location>
        <position position="490"/>
    </location>
</feature>
<dbReference type="Pfam" id="PF07690">
    <property type="entry name" value="MFS_1"/>
    <property type="match status" value="1"/>
</dbReference>
<sequence>MNLQSRFWILIFFFVSGVTGLIYEVVWTRLLTRVMGNTHYSIATVLTIFMAGLALGSYLGGRWIDGKKNPLFVYATLEGAIGIYCLLIPSIIDSAFPLFEWVYQTQNESYSKASLCRFFICGAILLIPTALMGATLPVLSKYVSRERACIGRDVGTLYSLNTFGAVFGALSSAFLFMRIWGVLATIWFAAGLNILIAVVIFILFRSDVNTASKEELNQTKESIESSSLGSNVIFILLAFGFSGWCALTYQIAWNRILSLLLGSSIYAFSLILTTFILGLALGTMVFSHMVNKFKNPLVVFGFLQIGIGVSAMAMIPLFENIPFINRWVYQNWNMEFATIQWSVFLVIFCFLFVPTFFMGGQFPVVVRLVVRKLGTLGHSIGKVYASNTVGTIIGSFLAGFVLIPWIGVQNTILVAVGLNLLVGTTVLVFSADLTLNSKIYVLPAILVVCFLYGRSMETWDKSVISSGSYMPYRIGDLSEAEKKANKILFF</sequence>
<feature type="transmembrane region" description="Helical" evidence="1">
    <location>
        <begin position="338"/>
        <end position="362"/>
    </location>
</feature>
<feature type="transmembrane region" description="Helical" evidence="1">
    <location>
        <begin position="232"/>
        <end position="253"/>
    </location>
</feature>
<evidence type="ECO:0008006" key="3">
    <source>
        <dbReference type="Google" id="ProtNLM"/>
    </source>
</evidence>
<proteinExistence type="predicted"/>
<dbReference type="NCBIfam" id="NF037959">
    <property type="entry name" value="MFS_SpdSyn"/>
    <property type="match status" value="2"/>
</dbReference>
<gene>
    <name evidence="2" type="ORF">METZ01_LOCUS124930</name>
</gene>
<accession>A0A381Y4L7</accession>
<dbReference type="Gene3D" id="1.20.1250.20">
    <property type="entry name" value="MFS general substrate transporter like domains"/>
    <property type="match status" value="2"/>
</dbReference>